<evidence type="ECO:0000259" key="1">
    <source>
        <dbReference type="Pfam" id="PF15919"/>
    </source>
</evidence>
<dbReference type="InterPro" id="IPR051404">
    <property type="entry name" value="TA_system_antitoxin"/>
</dbReference>
<gene>
    <name evidence="2" type="ORF">A2617_01045</name>
</gene>
<dbReference type="SUPFAM" id="SSF143100">
    <property type="entry name" value="TTHA1013/TTHA0281-like"/>
    <property type="match status" value="1"/>
</dbReference>
<dbReference type="AlphaFoldDB" id="A0A1F5MZ15"/>
<organism evidence="2 3">
    <name type="scientific">Candidatus Daviesbacteria bacterium RIFOXYD1_FULL_41_10</name>
    <dbReference type="NCBI Taxonomy" id="1797801"/>
    <lineage>
        <taxon>Bacteria</taxon>
        <taxon>Candidatus Daviesiibacteriota</taxon>
    </lineage>
</organism>
<dbReference type="Proteomes" id="UP000177135">
    <property type="component" value="Unassembled WGS sequence"/>
</dbReference>
<comment type="caution">
    <text evidence="2">The sequence shown here is derived from an EMBL/GenBank/DDBJ whole genome shotgun (WGS) entry which is preliminary data.</text>
</comment>
<dbReference type="PANTHER" id="PTHR34504">
    <property type="entry name" value="ANTITOXIN HICB"/>
    <property type="match status" value="1"/>
</dbReference>
<dbReference type="PANTHER" id="PTHR34504:SF2">
    <property type="entry name" value="UPF0150 PROTEIN SSL0259"/>
    <property type="match status" value="1"/>
</dbReference>
<dbReference type="Pfam" id="PF15919">
    <property type="entry name" value="HicB_lk_antitox"/>
    <property type="match status" value="1"/>
</dbReference>
<protein>
    <recommendedName>
        <fullName evidence="1">HicB-like antitoxin of toxin-antitoxin system domain-containing protein</fullName>
    </recommendedName>
</protein>
<dbReference type="InterPro" id="IPR035069">
    <property type="entry name" value="TTHA1013/TTHA0281-like"/>
</dbReference>
<evidence type="ECO:0000313" key="3">
    <source>
        <dbReference type="Proteomes" id="UP000177135"/>
    </source>
</evidence>
<dbReference type="EMBL" id="MFEC01000039">
    <property type="protein sequence ID" value="OGE70621.1"/>
    <property type="molecule type" value="Genomic_DNA"/>
</dbReference>
<name>A0A1F5MZ15_9BACT</name>
<sequence>MKRRVLEYNAIFQKEQEGGYSVWIPSLPGCASQGETFEKSLKNIQEAITLYLENADKEEEVEASREVRSQFMVPVAVAA</sequence>
<accession>A0A1F5MZ15</accession>
<reference evidence="2 3" key="1">
    <citation type="journal article" date="2016" name="Nat. Commun.">
        <title>Thousands of microbial genomes shed light on interconnected biogeochemical processes in an aquifer system.</title>
        <authorList>
            <person name="Anantharaman K."/>
            <person name="Brown C.T."/>
            <person name="Hug L.A."/>
            <person name="Sharon I."/>
            <person name="Castelle C.J."/>
            <person name="Probst A.J."/>
            <person name="Thomas B.C."/>
            <person name="Singh A."/>
            <person name="Wilkins M.J."/>
            <person name="Karaoz U."/>
            <person name="Brodie E.L."/>
            <person name="Williams K.H."/>
            <person name="Hubbard S.S."/>
            <person name="Banfield J.F."/>
        </authorList>
    </citation>
    <scope>NUCLEOTIDE SEQUENCE [LARGE SCALE GENOMIC DNA]</scope>
</reference>
<dbReference type="InterPro" id="IPR031807">
    <property type="entry name" value="HicB-like"/>
</dbReference>
<proteinExistence type="predicted"/>
<feature type="domain" description="HicB-like antitoxin of toxin-antitoxin system" evidence="1">
    <location>
        <begin position="8"/>
        <end position="69"/>
    </location>
</feature>
<evidence type="ECO:0000313" key="2">
    <source>
        <dbReference type="EMBL" id="OGE70621.1"/>
    </source>
</evidence>
<dbReference type="Gene3D" id="3.30.160.250">
    <property type="match status" value="1"/>
</dbReference>